<feature type="transmembrane region" description="Helical" evidence="1">
    <location>
        <begin position="328"/>
        <end position="351"/>
    </location>
</feature>
<evidence type="ECO:0000313" key="3">
    <source>
        <dbReference type="Proteomes" id="UP001595891"/>
    </source>
</evidence>
<organism evidence="2 3">
    <name type="scientific">Sphaerisporangium corydalis</name>
    <dbReference type="NCBI Taxonomy" id="1441875"/>
    <lineage>
        <taxon>Bacteria</taxon>
        <taxon>Bacillati</taxon>
        <taxon>Actinomycetota</taxon>
        <taxon>Actinomycetes</taxon>
        <taxon>Streptosporangiales</taxon>
        <taxon>Streptosporangiaceae</taxon>
        <taxon>Sphaerisporangium</taxon>
    </lineage>
</organism>
<gene>
    <name evidence="2" type="ORF">ACFO8L_17210</name>
</gene>
<keyword evidence="1" id="KW-0472">Membrane</keyword>
<feature type="transmembrane region" description="Helical" evidence="1">
    <location>
        <begin position="21"/>
        <end position="43"/>
    </location>
</feature>
<keyword evidence="3" id="KW-1185">Reference proteome</keyword>
<sequence>MDGSLSPLRLPFDTFRLVGRLFLPLAFFYSLGLLVHEGVILLAVRLAEPKGWHAYLGFAVLSFGVLVTLTAYIAMLNAAGRALRTEEIQAATADERERELVDAIAHTLLPFLVFYSAWGLFRADLSTFQRLSNELRPGIDLGTIDLLLNLFDVNALIVVVTLVIFLVKVVCERLYRARGNRLLGVANSTFECMWMFFGLISLGNWVGDAVDWLTSRVVWAEALDAIGWAPLAADLKKGLEVIAPYLPDLKDGLVEPLVWLAMAAVVYSSSTTEEARLIEGTRVEARVSWLWRRIPAPVQTAAEFLSRGVRDKYVPLVNGFRFVLSGGALFYLTFCLVYAALEALASVAFIGVTRLIGPHEVLWWQMWEGAAAFPVSLLHEVLRVCLLAVTFDLALRRAYARGAARTAPVPAASAG</sequence>
<feature type="transmembrane region" description="Helical" evidence="1">
    <location>
        <begin position="153"/>
        <end position="171"/>
    </location>
</feature>
<dbReference type="EMBL" id="JBHSFN010000010">
    <property type="protein sequence ID" value="MFC4587835.1"/>
    <property type="molecule type" value="Genomic_DNA"/>
</dbReference>
<feature type="transmembrane region" description="Helical" evidence="1">
    <location>
        <begin position="100"/>
        <end position="121"/>
    </location>
</feature>
<keyword evidence="1" id="KW-0812">Transmembrane</keyword>
<feature type="transmembrane region" description="Helical" evidence="1">
    <location>
        <begin position="55"/>
        <end position="79"/>
    </location>
</feature>
<proteinExistence type="predicted"/>
<reference evidence="3" key="1">
    <citation type="journal article" date="2019" name="Int. J. Syst. Evol. Microbiol.">
        <title>The Global Catalogue of Microorganisms (GCM) 10K type strain sequencing project: providing services to taxonomists for standard genome sequencing and annotation.</title>
        <authorList>
            <consortium name="The Broad Institute Genomics Platform"/>
            <consortium name="The Broad Institute Genome Sequencing Center for Infectious Disease"/>
            <person name="Wu L."/>
            <person name="Ma J."/>
        </authorList>
    </citation>
    <scope>NUCLEOTIDE SEQUENCE [LARGE SCALE GENOMIC DNA]</scope>
    <source>
        <strain evidence="3">CCUG 49560</strain>
    </source>
</reference>
<dbReference type="Proteomes" id="UP001595891">
    <property type="component" value="Unassembled WGS sequence"/>
</dbReference>
<keyword evidence="1" id="KW-1133">Transmembrane helix</keyword>
<dbReference type="RefSeq" id="WP_262840614.1">
    <property type="nucleotide sequence ID" value="NZ_JANZYP010000002.1"/>
</dbReference>
<evidence type="ECO:0008006" key="4">
    <source>
        <dbReference type="Google" id="ProtNLM"/>
    </source>
</evidence>
<evidence type="ECO:0000256" key="1">
    <source>
        <dbReference type="SAM" id="Phobius"/>
    </source>
</evidence>
<accession>A0ABV9EE60</accession>
<comment type="caution">
    <text evidence="2">The sequence shown here is derived from an EMBL/GenBank/DDBJ whole genome shotgun (WGS) entry which is preliminary data.</text>
</comment>
<evidence type="ECO:0000313" key="2">
    <source>
        <dbReference type="EMBL" id="MFC4587835.1"/>
    </source>
</evidence>
<name>A0ABV9EE60_9ACTN</name>
<protein>
    <recommendedName>
        <fullName evidence="4">ABC transporter permease</fullName>
    </recommendedName>
</protein>